<dbReference type="Proteomes" id="UP001219525">
    <property type="component" value="Unassembled WGS sequence"/>
</dbReference>
<name>A0AAD6UWS4_9AGAR</name>
<protein>
    <submittedName>
        <fullName evidence="1">Uncharacterized protein</fullName>
    </submittedName>
</protein>
<reference evidence="1" key="1">
    <citation type="submission" date="2023-03" db="EMBL/GenBank/DDBJ databases">
        <title>Massive genome expansion in bonnet fungi (Mycena s.s.) driven by repeated elements and novel gene families across ecological guilds.</title>
        <authorList>
            <consortium name="Lawrence Berkeley National Laboratory"/>
            <person name="Harder C.B."/>
            <person name="Miyauchi S."/>
            <person name="Viragh M."/>
            <person name="Kuo A."/>
            <person name="Thoen E."/>
            <person name="Andreopoulos B."/>
            <person name="Lu D."/>
            <person name="Skrede I."/>
            <person name="Drula E."/>
            <person name="Henrissat B."/>
            <person name="Morin E."/>
            <person name="Kohler A."/>
            <person name="Barry K."/>
            <person name="LaButti K."/>
            <person name="Morin E."/>
            <person name="Salamov A."/>
            <person name="Lipzen A."/>
            <person name="Mereny Z."/>
            <person name="Hegedus B."/>
            <person name="Baldrian P."/>
            <person name="Stursova M."/>
            <person name="Weitz H."/>
            <person name="Taylor A."/>
            <person name="Grigoriev I.V."/>
            <person name="Nagy L.G."/>
            <person name="Martin F."/>
            <person name="Kauserud H."/>
        </authorList>
    </citation>
    <scope>NUCLEOTIDE SEQUENCE</scope>
    <source>
        <strain evidence="1">9144</strain>
    </source>
</reference>
<dbReference type="EMBL" id="JARJCW010000085">
    <property type="protein sequence ID" value="KAJ7196296.1"/>
    <property type="molecule type" value="Genomic_DNA"/>
</dbReference>
<evidence type="ECO:0000313" key="1">
    <source>
        <dbReference type="EMBL" id="KAJ7196296.1"/>
    </source>
</evidence>
<gene>
    <name evidence="1" type="ORF">GGX14DRAFT_537165</name>
</gene>
<accession>A0AAD6UWS4</accession>
<dbReference type="AlphaFoldDB" id="A0AAD6UWS4"/>
<proteinExistence type="predicted"/>
<evidence type="ECO:0000313" key="2">
    <source>
        <dbReference type="Proteomes" id="UP001219525"/>
    </source>
</evidence>
<comment type="caution">
    <text evidence="1">The sequence shown here is derived from an EMBL/GenBank/DDBJ whole genome shotgun (WGS) entry which is preliminary data.</text>
</comment>
<sequence length="260" mass="29149">MRAYLIRVFGDMPAMAKMMGMKGPNALYPCRACKIRGVRDVSGGGKTLYVPLHRDEERDGEPPYDGFELPLRTHDEFIRDAVHVATAPSDAEAERRSKSTGINCLAILATLPSLSFPESFGHDLMHLISENVFKNLITLWTGDFKGIETGDEDYKLPPAVVNSIGDACVVAGDTTPAVFGARVPNLATQLHYYTAESYTSFLTLLGPVLLRNRFSKPKYYTHYLDLVSIYEDCVSMSSDREYVDTTFRAKIVDWVQRYEK</sequence>
<organism evidence="1 2">
    <name type="scientific">Mycena pura</name>
    <dbReference type="NCBI Taxonomy" id="153505"/>
    <lineage>
        <taxon>Eukaryota</taxon>
        <taxon>Fungi</taxon>
        <taxon>Dikarya</taxon>
        <taxon>Basidiomycota</taxon>
        <taxon>Agaricomycotina</taxon>
        <taxon>Agaricomycetes</taxon>
        <taxon>Agaricomycetidae</taxon>
        <taxon>Agaricales</taxon>
        <taxon>Marasmiineae</taxon>
        <taxon>Mycenaceae</taxon>
        <taxon>Mycena</taxon>
    </lineage>
</organism>
<keyword evidence="2" id="KW-1185">Reference proteome</keyword>